<feature type="non-terminal residue" evidence="4">
    <location>
        <position position="1"/>
    </location>
</feature>
<protein>
    <recommendedName>
        <fullName evidence="3">Peptidase S1 domain-containing protein</fullName>
    </recommendedName>
</protein>
<dbReference type="SMART" id="SM00192">
    <property type="entry name" value="LDLa"/>
    <property type="match status" value="2"/>
</dbReference>
<dbReference type="InterPro" id="IPR002172">
    <property type="entry name" value="LDrepeatLR_classA_rpt"/>
</dbReference>
<dbReference type="PROSITE" id="PS50068">
    <property type="entry name" value="LDLRA_2"/>
    <property type="match status" value="1"/>
</dbReference>
<dbReference type="OrthoDB" id="664115at2759"/>
<feature type="domain" description="Peptidase S1" evidence="3">
    <location>
        <begin position="264"/>
        <end position="308"/>
    </location>
</feature>
<keyword evidence="5" id="KW-1185">Reference proteome</keyword>
<evidence type="ECO:0000256" key="2">
    <source>
        <dbReference type="PROSITE-ProRule" id="PRU00124"/>
    </source>
</evidence>
<comment type="caution">
    <text evidence="2">Lacks conserved residue(s) required for the propagation of feature annotation.</text>
</comment>
<name>A0A8J2KS41_9HEXA</name>
<dbReference type="GO" id="GO:0004252">
    <property type="term" value="F:serine-type endopeptidase activity"/>
    <property type="evidence" value="ECO:0007669"/>
    <property type="project" value="InterPro"/>
</dbReference>
<feature type="disulfide bond" evidence="2">
    <location>
        <begin position="86"/>
        <end position="98"/>
    </location>
</feature>
<accession>A0A8J2KS41</accession>
<evidence type="ECO:0000259" key="3">
    <source>
        <dbReference type="Pfam" id="PF00089"/>
    </source>
</evidence>
<dbReference type="PANTHER" id="PTHR24252">
    <property type="entry name" value="ACROSIN-RELATED"/>
    <property type="match status" value="1"/>
</dbReference>
<dbReference type="EMBL" id="CAJVCH010206699">
    <property type="protein sequence ID" value="CAG7731140.1"/>
    <property type="molecule type" value="Genomic_DNA"/>
</dbReference>
<dbReference type="PANTHER" id="PTHR24252:SF7">
    <property type="entry name" value="HYALIN"/>
    <property type="match status" value="1"/>
</dbReference>
<gene>
    <name evidence="4" type="ORF">AFUS01_LOCUS19747</name>
</gene>
<feature type="disulfide bond" evidence="2">
    <location>
        <begin position="93"/>
        <end position="111"/>
    </location>
</feature>
<dbReference type="PROSITE" id="PS01209">
    <property type="entry name" value="LDLRA_1"/>
    <property type="match status" value="1"/>
</dbReference>
<dbReference type="InterPro" id="IPR023415">
    <property type="entry name" value="LDLR_class-A_CS"/>
</dbReference>
<feature type="non-terminal residue" evidence="4">
    <location>
        <position position="309"/>
    </location>
</feature>
<evidence type="ECO:0000313" key="5">
    <source>
        <dbReference type="Proteomes" id="UP000708208"/>
    </source>
</evidence>
<dbReference type="Pfam" id="PF00057">
    <property type="entry name" value="Ldl_recept_a"/>
    <property type="match status" value="1"/>
</dbReference>
<dbReference type="InterPro" id="IPR001254">
    <property type="entry name" value="Trypsin_dom"/>
</dbReference>
<dbReference type="GO" id="GO:0006508">
    <property type="term" value="P:proteolysis"/>
    <property type="evidence" value="ECO:0007669"/>
    <property type="project" value="InterPro"/>
</dbReference>
<dbReference type="AlphaFoldDB" id="A0A8J2KS41"/>
<reference evidence="4" key="1">
    <citation type="submission" date="2021-06" db="EMBL/GenBank/DDBJ databases">
        <authorList>
            <person name="Hodson N. C."/>
            <person name="Mongue J. A."/>
            <person name="Jaron S. K."/>
        </authorList>
    </citation>
    <scope>NUCLEOTIDE SEQUENCE</scope>
</reference>
<sequence length="309" mass="33833">FCLIINPVDGVSESTCMSHGSLKSFKPRPQTVAGSPFFDPEPRFYSSGFISLIPRRDRGQCDIHTVYHAHSMFSSSLDWVKLSMICNSTTYPCHNGKCVPLDQVCDGKVDCSSGEDEDPVYCKATNRCKKTDAYQCGLEGKCIRGAQVGDGVKQCPSGSDEHPEVVKVRRNGPNETVSGETVFCDPVKPPQGVIYTCSHAQLGEVDCSKAPAGTEITMRCAKYYRPLSKTNLITMKCYDDKAWKPSRSFSCQPECGLVEKSKSGAENSPLLFPWHGKIMRETDAGTMESICGASLIERNILITAAHCTT</sequence>
<proteinExistence type="predicted"/>
<dbReference type="Proteomes" id="UP000708208">
    <property type="component" value="Unassembled WGS sequence"/>
</dbReference>
<evidence type="ECO:0000313" key="4">
    <source>
        <dbReference type="EMBL" id="CAG7731140.1"/>
    </source>
</evidence>
<evidence type="ECO:0000256" key="1">
    <source>
        <dbReference type="ARBA" id="ARBA00023157"/>
    </source>
</evidence>
<dbReference type="CDD" id="cd00112">
    <property type="entry name" value="LDLa"/>
    <property type="match status" value="1"/>
</dbReference>
<organism evidence="4 5">
    <name type="scientific">Allacma fusca</name>
    <dbReference type="NCBI Taxonomy" id="39272"/>
    <lineage>
        <taxon>Eukaryota</taxon>
        <taxon>Metazoa</taxon>
        <taxon>Ecdysozoa</taxon>
        <taxon>Arthropoda</taxon>
        <taxon>Hexapoda</taxon>
        <taxon>Collembola</taxon>
        <taxon>Symphypleona</taxon>
        <taxon>Sminthuridae</taxon>
        <taxon>Allacma</taxon>
    </lineage>
</organism>
<dbReference type="Pfam" id="PF00089">
    <property type="entry name" value="Trypsin"/>
    <property type="match status" value="1"/>
</dbReference>
<keyword evidence="1 2" id="KW-1015">Disulfide bond</keyword>
<comment type="caution">
    <text evidence="4">The sequence shown here is derived from an EMBL/GenBank/DDBJ whole genome shotgun (WGS) entry which is preliminary data.</text>
</comment>